<keyword evidence="3" id="KW-1185">Reference proteome</keyword>
<dbReference type="Proteomes" id="UP001652338">
    <property type="component" value="Unassembled WGS sequence"/>
</dbReference>
<dbReference type="RefSeq" id="WP_262655016.1">
    <property type="nucleotide sequence ID" value="NZ_JAOQKE010000013.1"/>
</dbReference>
<feature type="region of interest" description="Disordered" evidence="1">
    <location>
        <begin position="257"/>
        <end position="366"/>
    </location>
</feature>
<feature type="compositionally biased region" description="Basic residues" evidence="1">
    <location>
        <begin position="275"/>
        <end position="291"/>
    </location>
</feature>
<name>A0ABT2SML1_9FIRM</name>
<comment type="caution">
    <text evidence="2">The sequence shown here is derived from an EMBL/GenBank/DDBJ whole genome shotgun (WGS) entry which is preliminary data.</text>
</comment>
<accession>A0ABT2SML1</accession>
<feature type="compositionally biased region" description="Basic and acidic residues" evidence="1">
    <location>
        <begin position="337"/>
        <end position="361"/>
    </location>
</feature>
<evidence type="ECO:0000256" key="1">
    <source>
        <dbReference type="SAM" id="MobiDB-lite"/>
    </source>
</evidence>
<gene>
    <name evidence="2" type="ORF">OCV47_10385</name>
</gene>
<proteinExistence type="predicted"/>
<feature type="compositionally biased region" description="Basic and acidic residues" evidence="1">
    <location>
        <begin position="292"/>
        <end position="326"/>
    </location>
</feature>
<reference evidence="2 3" key="1">
    <citation type="journal article" date="2021" name="ISME Commun">
        <title>Automated analysis of genomic sequences facilitates high-throughput and comprehensive description of bacteria.</title>
        <authorList>
            <person name="Hitch T.C.A."/>
        </authorList>
    </citation>
    <scope>NUCLEOTIDE SEQUENCE [LARGE SCALE GENOMIC DNA]</scope>
    <source>
        <strain evidence="2 3">Sanger_29</strain>
    </source>
</reference>
<sequence>MDGVIGFSNYKQYKESLDQELSRSAESFVRIGYLLKVARDTNILYESGYETVTQFAEAEYNLRPDQVTRFMQINDRYSEGGYGETLQDAYKGMGYTKLVEMLQLPMVIAQELTPDFTREEIKEIRSEVEEEQKITDLEVMMEPKDWDGEISVLQQVIIQLGHDNQEWYKKVYDWAQGEKDLQKFKWLMDPNGSTLYSVRIRGLGKFLLSVKEKEEQAVLINVRTNEKEQVAWDTLMHLSSDLIESGTLQESWQQVYGEEMEEPPASVNTGSGGGKPKKKEKKVVVVKKTEKKKRDQNALKRDQNTLKHQDQEKGKENEPEEHRSDSEGNGAETVSQSEEKPVGEDGKTDEIAPEQPEERSVGTRKQFLDSLTEYGAAEIIAGHIRKVMETAEQQDLGSYKHWEKWLSEDVDVLGNTWEYEEET</sequence>
<organism evidence="2 3">
    <name type="scientific">Muricoprocola aceti</name>
    <dbReference type="NCBI Taxonomy" id="2981772"/>
    <lineage>
        <taxon>Bacteria</taxon>
        <taxon>Bacillati</taxon>
        <taxon>Bacillota</taxon>
        <taxon>Clostridia</taxon>
        <taxon>Lachnospirales</taxon>
        <taxon>Lachnospiraceae</taxon>
        <taxon>Muricoprocola</taxon>
    </lineage>
</organism>
<evidence type="ECO:0000313" key="2">
    <source>
        <dbReference type="EMBL" id="MCU6725752.1"/>
    </source>
</evidence>
<evidence type="ECO:0000313" key="3">
    <source>
        <dbReference type="Proteomes" id="UP001652338"/>
    </source>
</evidence>
<dbReference type="EMBL" id="JAOQKE010000013">
    <property type="protein sequence ID" value="MCU6725752.1"/>
    <property type="molecule type" value="Genomic_DNA"/>
</dbReference>
<protein>
    <submittedName>
        <fullName evidence="2">Uncharacterized protein</fullName>
    </submittedName>
</protein>